<dbReference type="OrthoDB" id="1908108at2759"/>
<evidence type="ECO:0000313" key="1">
    <source>
        <dbReference type="EMBL" id="RLM55064.1"/>
    </source>
</evidence>
<protein>
    <recommendedName>
        <fullName evidence="3">B box-type domain-containing protein</fullName>
    </recommendedName>
</protein>
<dbReference type="EMBL" id="PQIB02000018">
    <property type="protein sequence ID" value="RLM55064.1"/>
    <property type="molecule type" value="Genomic_DNA"/>
</dbReference>
<proteinExistence type="predicted"/>
<evidence type="ECO:0000313" key="2">
    <source>
        <dbReference type="Proteomes" id="UP000275267"/>
    </source>
</evidence>
<dbReference type="AlphaFoldDB" id="A0A3L6PFM0"/>
<organism evidence="1 2">
    <name type="scientific">Panicum miliaceum</name>
    <name type="common">Proso millet</name>
    <name type="synonym">Broomcorn millet</name>
    <dbReference type="NCBI Taxonomy" id="4540"/>
    <lineage>
        <taxon>Eukaryota</taxon>
        <taxon>Viridiplantae</taxon>
        <taxon>Streptophyta</taxon>
        <taxon>Embryophyta</taxon>
        <taxon>Tracheophyta</taxon>
        <taxon>Spermatophyta</taxon>
        <taxon>Magnoliopsida</taxon>
        <taxon>Liliopsida</taxon>
        <taxon>Poales</taxon>
        <taxon>Poaceae</taxon>
        <taxon>PACMAD clade</taxon>
        <taxon>Panicoideae</taxon>
        <taxon>Panicodae</taxon>
        <taxon>Paniceae</taxon>
        <taxon>Panicinae</taxon>
        <taxon>Panicum</taxon>
        <taxon>Panicum sect. Panicum</taxon>
    </lineage>
</organism>
<comment type="caution">
    <text evidence="1">The sequence shown here is derived from an EMBL/GenBank/DDBJ whole genome shotgun (WGS) entry which is preliminary data.</text>
</comment>
<name>A0A3L6PFM0_PANMI</name>
<reference evidence="2" key="1">
    <citation type="journal article" date="2019" name="Nat. Commun.">
        <title>The genome of broomcorn millet.</title>
        <authorList>
            <person name="Zou C."/>
            <person name="Miki D."/>
            <person name="Li D."/>
            <person name="Tang Q."/>
            <person name="Xiao L."/>
            <person name="Rajput S."/>
            <person name="Deng P."/>
            <person name="Jia W."/>
            <person name="Huang R."/>
            <person name="Zhang M."/>
            <person name="Sun Y."/>
            <person name="Hu J."/>
            <person name="Fu X."/>
            <person name="Schnable P.S."/>
            <person name="Li F."/>
            <person name="Zhang H."/>
            <person name="Feng B."/>
            <person name="Zhu X."/>
            <person name="Liu R."/>
            <person name="Schnable J.C."/>
            <person name="Zhu J.-K."/>
            <person name="Zhang H."/>
        </authorList>
    </citation>
    <scope>NUCLEOTIDE SEQUENCE [LARGE SCALE GENOMIC DNA]</scope>
</reference>
<keyword evidence="2" id="KW-1185">Reference proteome</keyword>
<accession>A0A3L6PFM0</accession>
<dbReference type="PANTHER" id="PTHR31065:SF1">
    <property type="entry name" value="OS09G0116050 PROTEIN"/>
    <property type="match status" value="1"/>
</dbReference>
<dbReference type="Proteomes" id="UP000275267">
    <property type="component" value="Unassembled WGS sequence"/>
</dbReference>
<dbReference type="Pfam" id="PF04640">
    <property type="entry name" value="PLATZ"/>
    <property type="match status" value="1"/>
</dbReference>
<dbReference type="STRING" id="4540.A0A3L6PFM0"/>
<gene>
    <name evidence="1" type="ORF">C2845_PM10G12710</name>
</gene>
<dbReference type="PANTHER" id="PTHR31065">
    <property type="entry name" value="PLATZ TRANSCRIPTION FACTOR FAMILY PROTEIN"/>
    <property type="match status" value="1"/>
</dbReference>
<sequence length="177" mass="20143">MAGTLISLERIQKLLATKFCKPWNTHPGMRDNCCNLFCLDCCGGSQHALCRWCVFNHAGGSHHRMLQIRKCSLHEAVRCHDLDGLLDVSGIQKYIINNGYVFYLKPRPFPGKLTKDGKQRRGMSSPFSCYSCQRALIGVARFCSIACKVYLFSHPKYLILPPAHWPHFPLLDIAKLY</sequence>
<evidence type="ECO:0008006" key="3">
    <source>
        <dbReference type="Google" id="ProtNLM"/>
    </source>
</evidence>
<dbReference type="InterPro" id="IPR006734">
    <property type="entry name" value="PLATZ"/>
</dbReference>